<gene>
    <name evidence="2" type="ORF">K5P26_05400</name>
</gene>
<protein>
    <submittedName>
        <fullName evidence="2">Helix-turn-helix domain-containing protein</fullName>
    </submittedName>
</protein>
<dbReference type="Pfam" id="PF12728">
    <property type="entry name" value="HTH_17"/>
    <property type="match status" value="1"/>
</dbReference>
<reference evidence="2" key="1">
    <citation type="submission" date="2021-08" db="EMBL/GenBank/DDBJ databases">
        <title>Sphingopyxis panaciterrulae sp. nov., isolated from the surface water of the Yellow Sea.</title>
        <authorList>
            <person name="Gao Z."/>
            <person name="Zhang D."/>
            <person name="Zhang A."/>
        </authorList>
    </citation>
    <scope>NUCLEOTIDE SEQUENCE</scope>
    <source>
        <strain evidence="2">XHP0097</strain>
    </source>
</reference>
<name>A0ABS7MER7_9SPHN</name>
<organism evidence="2 3">
    <name type="scientific">Sphingopyxis jiangsuensis</name>
    <dbReference type="NCBI Taxonomy" id="2871171"/>
    <lineage>
        <taxon>Bacteria</taxon>
        <taxon>Pseudomonadati</taxon>
        <taxon>Pseudomonadota</taxon>
        <taxon>Alphaproteobacteria</taxon>
        <taxon>Sphingomonadales</taxon>
        <taxon>Sphingomonadaceae</taxon>
        <taxon>Sphingopyxis</taxon>
    </lineage>
</organism>
<sequence>MPARRINPRLIKIHRAYSVEEAARALGAHKNSVRGWIKDGLPVVDGGRPVLILGHELRAYLERKRKTAKRPCPPGTIYCFKCRDPRRPALGMVEYVASDPAPGNLTALCEACDTMLFRRARRSDIATIMPGIDVQIREAGARLLERSSPPPNCDSRKD</sequence>
<dbReference type="EMBL" id="JAILXK010000001">
    <property type="protein sequence ID" value="MBY4636571.1"/>
    <property type="molecule type" value="Genomic_DNA"/>
</dbReference>
<evidence type="ECO:0000259" key="1">
    <source>
        <dbReference type="Pfam" id="PF12728"/>
    </source>
</evidence>
<keyword evidence="3" id="KW-1185">Reference proteome</keyword>
<dbReference type="Proteomes" id="UP001166571">
    <property type="component" value="Unassembled WGS sequence"/>
</dbReference>
<evidence type="ECO:0000313" key="3">
    <source>
        <dbReference type="Proteomes" id="UP001166571"/>
    </source>
</evidence>
<dbReference type="RefSeq" id="WP_222135999.1">
    <property type="nucleotide sequence ID" value="NZ_JAILXK010000001.1"/>
</dbReference>
<dbReference type="InterPro" id="IPR041657">
    <property type="entry name" value="HTH_17"/>
</dbReference>
<comment type="caution">
    <text evidence="2">The sequence shown here is derived from an EMBL/GenBank/DDBJ whole genome shotgun (WGS) entry which is preliminary data.</text>
</comment>
<dbReference type="Gene3D" id="1.10.10.10">
    <property type="entry name" value="Winged helix-like DNA-binding domain superfamily/Winged helix DNA-binding domain"/>
    <property type="match status" value="1"/>
</dbReference>
<evidence type="ECO:0000313" key="2">
    <source>
        <dbReference type="EMBL" id="MBY4636571.1"/>
    </source>
</evidence>
<accession>A0ABS7MER7</accession>
<proteinExistence type="predicted"/>
<dbReference type="InterPro" id="IPR009061">
    <property type="entry name" value="DNA-bd_dom_put_sf"/>
</dbReference>
<dbReference type="SUPFAM" id="SSF46955">
    <property type="entry name" value="Putative DNA-binding domain"/>
    <property type="match status" value="1"/>
</dbReference>
<dbReference type="InterPro" id="IPR036388">
    <property type="entry name" value="WH-like_DNA-bd_sf"/>
</dbReference>
<feature type="domain" description="Helix-turn-helix" evidence="1">
    <location>
        <begin position="17"/>
        <end position="65"/>
    </location>
</feature>